<protein>
    <submittedName>
        <fullName evidence="1">Uncharacterized protein</fullName>
    </submittedName>
</protein>
<name>A0A194V018_CYTMA</name>
<evidence type="ECO:0000313" key="2">
    <source>
        <dbReference type="Proteomes" id="UP000078576"/>
    </source>
</evidence>
<dbReference type="Proteomes" id="UP000078576">
    <property type="component" value="Unassembled WGS sequence"/>
</dbReference>
<dbReference type="PANTHER" id="PTHR40619">
    <property type="entry name" value="FUNGAL STAND N-TERMINAL GOODBYE DOMAIN-CONTAINING PROTEIN"/>
    <property type="match status" value="1"/>
</dbReference>
<dbReference type="AlphaFoldDB" id="A0A194V018"/>
<sequence length="677" mass="76429">MPPEDQQLEVDFVRSEMPKIDTAFGIASRYDDQLALFHPEEPVYQLEEALSQYRNLDCSPRLEFNPKECSWDDVSRLLLEARSQYDAKGKGLAGSVRNIMRKAGDHAESITPVFQLIPDNYGLSILRSSLCWMFMLMKQAAKTRKKIFDVFEEIPRIIVEAESKKKHFPQLKHLADNLYDVLFKAMTKLIAYLLPKQQVSKIFPIFTNTPSGSNIEVEIESVRKAVSILKERANNLSEGLLVEIHNHGEKTGQQIQAELHTVRRTAVSTLIGTQALSHQVSQVEDIVQPIPEKIEGLQQSLDEFTERFTTGEQATINAMTSMANRAGIEAQNYMLKMLTDVHQRFDMIEDAVRRQEGCLLQFLEKEDERARTPQLTPQQGLLSAPGLLEIMAAPPEAVTSDLNFVVQQGLHFGPAQQSQAQSLLKKDRLWKWFSSSRSDLLLVHGNLIDASNDYVRVSSLSVVCATIASAISQRGNYDTIALYYFCGLHMSSIDDISGPQGLIRCLTARLIAGLKARFGIFANLNFLDGPYVEALQRRDVGHLCAVFRSILGQFPPTVTVYCILDGITWYERAEMLQDLFNIVQTLCCLVDGDYGGPVLKVLFTSPFRPRHIASDMPVERQIFLESQVMMLGEPSERVLSSYLGPRNYETPQYVVTGGRVRQISGDEEQQWTMEDYT</sequence>
<dbReference type="STRING" id="694573.A0A194V018"/>
<keyword evidence="2" id="KW-1185">Reference proteome</keyword>
<organism evidence="1 2">
    <name type="scientific">Cytospora mali</name>
    <name type="common">Apple Valsa canker fungus</name>
    <name type="synonym">Valsa mali</name>
    <dbReference type="NCBI Taxonomy" id="578113"/>
    <lineage>
        <taxon>Eukaryota</taxon>
        <taxon>Fungi</taxon>
        <taxon>Dikarya</taxon>
        <taxon>Ascomycota</taxon>
        <taxon>Pezizomycotina</taxon>
        <taxon>Sordariomycetes</taxon>
        <taxon>Sordariomycetidae</taxon>
        <taxon>Diaporthales</taxon>
        <taxon>Cytosporaceae</taxon>
        <taxon>Cytospora</taxon>
    </lineage>
</organism>
<gene>
    <name evidence="1" type="ORF">VP1G_04593</name>
</gene>
<dbReference type="PANTHER" id="PTHR40619:SF3">
    <property type="entry name" value="FUNGAL STAND N-TERMINAL GOODBYE DOMAIN-CONTAINING PROTEIN"/>
    <property type="match status" value="1"/>
</dbReference>
<reference evidence="2" key="1">
    <citation type="submission" date="2014-12" db="EMBL/GenBank/DDBJ databases">
        <title>Genome Sequence of Valsa Canker Pathogens Uncovers a Specific Adaption of Colonization on Woody Bark.</title>
        <authorList>
            <person name="Yin Z."/>
            <person name="Liu H."/>
            <person name="Gao X."/>
            <person name="Li Z."/>
            <person name="Song N."/>
            <person name="Ke X."/>
            <person name="Dai Q."/>
            <person name="Wu Y."/>
            <person name="Sun Y."/>
            <person name="Xu J.-R."/>
            <person name="Kang Z.K."/>
            <person name="Wang L."/>
            <person name="Huang L."/>
        </authorList>
    </citation>
    <scope>NUCLEOTIDE SEQUENCE [LARGE SCALE GENOMIC DNA]</scope>
    <source>
        <strain evidence="2">SXYL134</strain>
    </source>
</reference>
<proteinExistence type="predicted"/>
<dbReference type="OrthoDB" id="5419927at2759"/>
<evidence type="ECO:0000313" key="1">
    <source>
        <dbReference type="EMBL" id="KUI57264.1"/>
    </source>
</evidence>
<accession>A0A194V018</accession>
<dbReference type="EMBL" id="KN714698">
    <property type="protein sequence ID" value="KUI57264.1"/>
    <property type="molecule type" value="Genomic_DNA"/>
</dbReference>